<organism evidence="1 2">
    <name type="scientific">Thalassomonas haliotis</name>
    <dbReference type="NCBI Taxonomy" id="485448"/>
    <lineage>
        <taxon>Bacteria</taxon>
        <taxon>Pseudomonadati</taxon>
        <taxon>Pseudomonadota</taxon>
        <taxon>Gammaproteobacteria</taxon>
        <taxon>Alteromonadales</taxon>
        <taxon>Colwelliaceae</taxon>
        <taxon>Thalassomonas</taxon>
    </lineage>
</organism>
<evidence type="ECO:0000313" key="2">
    <source>
        <dbReference type="Proteomes" id="UP001215231"/>
    </source>
</evidence>
<dbReference type="RefSeq" id="WP_274052895.1">
    <property type="nucleotide sequence ID" value="NZ_CP059693.1"/>
</dbReference>
<name>A0ABY7VGK7_9GAMM</name>
<protein>
    <submittedName>
        <fullName evidence="1">Uncharacterized protein</fullName>
    </submittedName>
</protein>
<dbReference type="EMBL" id="CP059693">
    <property type="protein sequence ID" value="WDE12615.1"/>
    <property type="molecule type" value="Genomic_DNA"/>
</dbReference>
<keyword evidence="2" id="KW-1185">Reference proteome</keyword>
<reference evidence="1 2" key="1">
    <citation type="journal article" date="2022" name="Mar. Drugs">
        <title>Bioassay-Guided Fractionation Leads to the Detection of Cholic Acid Generated by the Rare Thalassomonas sp.</title>
        <authorList>
            <person name="Pheiffer F."/>
            <person name="Schneider Y.K."/>
            <person name="Hansen E.H."/>
            <person name="Andersen J.H."/>
            <person name="Isaksson J."/>
            <person name="Busche T."/>
            <person name="R C."/>
            <person name="Kalinowski J."/>
            <person name="Zyl L.V."/>
            <person name="Trindade M."/>
        </authorList>
    </citation>
    <scope>NUCLEOTIDE SEQUENCE [LARGE SCALE GENOMIC DNA]</scope>
    <source>
        <strain evidence="1 2">A5K-61T</strain>
    </source>
</reference>
<evidence type="ECO:0000313" key="1">
    <source>
        <dbReference type="EMBL" id="WDE12615.1"/>
    </source>
</evidence>
<proteinExistence type="predicted"/>
<sequence>MLALSNDFNTFSADCAFLCEAFAAIASDQSPMDGYIVYGCNRYGLWIKEQVANFDERIQELQEYIREQR</sequence>
<dbReference type="Proteomes" id="UP001215231">
    <property type="component" value="Chromosome"/>
</dbReference>
<gene>
    <name evidence="1" type="ORF">H3N35_03820</name>
</gene>
<accession>A0ABY7VGK7</accession>